<dbReference type="OrthoDB" id="194468at2759"/>
<gene>
    <name evidence="14" type="primary">gda</name>
</gene>
<dbReference type="PANTHER" id="PTHR11271:SF6">
    <property type="entry name" value="GUANINE DEAMINASE"/>
    <property type="match status" value="1"/>
</dbReference>
<dbReference type="GO" id="GO:0008892">
    <property type="term" value="F:guanine deaminase activity"/>
    <property type="evidence" value="ECO:0007669"/>
    <property type="project" value="UniProtKB-UniRule"/>
</dbReference>
<dbReference type="InParanoid" id="A0A4W3I956"/>
<reference evidence="15" key="1">
    <citation type="journal article" date="2006" name="Science">
        <title>Ancient noncoding elements conserved in the human genome.</title>
        <authorList>
            <person name="Venkatesh B."/>
            <person name="Kirkness E.F."/>
            <person name="Loh Y.H."/>
            <person name="Halpern A.L."/>
            <person name="Lee A.P."/>
            <person name="Johnson J."/>
            <person name="Dandona N."/>
            <person name="Viswanathan L.D."/>
            <person name="Tay A."/>
            <person name="Venter J.C."/>
            <person name="Strausberg R.L."/>
            <person name="Brenner S."/>
        </authorList>
    </citation>
    <scope>NUCLEOTIDE SEQUENCE [LARGE SCALE GENOMIC DNA]</scope>
</reference>
<organism evidence="14 15">
    <name type="scientific">Callorhinchus milii</name>
    <name type="common">Ghost shark</name>
    <dbReference type="NCBI Taxonomy" id="7868"/>
    <lineage>
        <taxon>Eukaryota</taxon>
        <taxon>Metazoa</taxon>
        <taxon>Chordata</taxon>
        <taxon>Craniata</taxon>
        <taxon>Vertebrata</taxon>
        <taxon>Chondrichthyes</taxon>
        <taxon>Holocephali</taxon>
        <taxon>Chimaeriformes</taxon>
        <taxon>Callorhinchidae</taxon>
        <taxon>Callorhinchus</taxon>
    </lineage>
</organism>
<dbReference type="UniPathway" id="UPA00603">
    <property type="reaction ID" value="UER00660"/>
</dbReference>
<dbReference type="Gene3D" id="3.20.20.140">
    <property type="entry name" value="Metal-dependent hydrolases"/>
    <property type="match status" value="1"/>
</dbReference>
<keyword evidence="7 12" id="KW-0479">Metal-binding</keyword>
<evidence type="ECO:0000313" key="15">
    <source>
        <dbReference type="Proteomes" id="UP000314986"/>
    </source>
</evidence>
<evidence type="ECO:0000256" key="8">
    <source>
        <dbReference type="ARBA" id="ARBA00022801"/>
    </source>
</evidence>
<evidence type="ECO:0000256" key="3">
    <source>
        <dbReference type="ARBA" id="ARBA00011738"/>
    </source>
</evidence>
<dbReference type="CTD" id="9615"/>
<dbReference type="GO" id="GO:0006147">
    <property type="term" value="P:guanine catabolic process"/>
    <property type="evidence" value="ECO:0007669"/>
    <property type="project" value="UniProtKB-UniRule"/>
</dbReference>
<dbReference type="GeneTree" id="ENSGT00390000017130"/>
<feature type="domain" description="Amidohydrolase-related" evidence="13">
    <location>
        <begin position="78"/>
        <end position="446"/>
    </location>
</feature>
<evidence type="ECO:0000256" key="11">
    <source>
        <dbReference type="ARBA" id="ARBA00083147"/>
    </source>
</evidence>
<comment type="catalytic activity">
    <reaction evidence="12">
        <text>guanine + H2O + H(+) = xanthine + NH4(+)</text>
        <dbReference type="Rhea" id="RHEA:14665"/>
        <dbReference type="ChEBI" id="CHEBI:15377"/>
        <dbReference type="ChEBI" id="CHEBI:15378"/>
        <dbReference type="ChEBI" id="CHEBI:16235"/>
        <dbReference type="ChEBI" id="CHEBI:17712"/>
        <dbReference type="ChEBI" id="CHEBI:28938"/>
        <dbReference type="EC" id="3.5.4.3"/>
    </reaction>
</comment>
<dbReference type="EC" id="3.5.4.3" evidence="4 12"/>
<keyword evidence="15" id="KW-1185">Reference proteome</keyword>
<dbReference type="InterPro" id="IPR032466">
    <property type="entry name" value="Metal_Hydrolase"/>
</dbReference>
<dbReference type="NCBIfam" id="TIGR02967">
    <property type="entry name" value="guan_deamin"/>
    <property type="match status" value="1"/>
</dbReference>
<keyword evidence="6" id="KW-0597">Phosphoprotein</keyword>
<evidence type="ECO:0000313" key="14">
    <source>
        <dbReference type="Ensembl" id="ENSCMIP00000025297.1"/>
    </source>
</evidence>
<dbReference type="InterPro" id="IPR051607">
    <property type="entry name" value="Metallo-dep_hydrolases"/>
</dbReference>
<dbReference type="AlphaFoldDB" id="A0A4W3I956"/>
<comment type="function">
    <text evidence="10 12">Catalyzes the hydrolytic deamination of guanine, producing xanthine and ammonia.</text>
</comment>
<reference evidence="15" key="3">
    <citation type="journal article" date="2014" name="Nature">
        <title>Elephant shark genome provides unique insights into gnathostome evolution.</title>
        <authorList>
            <consortium name="International Elephant Shark Genome Sequencing Consortium"/>
            <person name="Venkatesh B."/>
            <person name="Lee A.P."/>
            <person name="Ravi V."/>
            <person name="Maurya A.K."/>
            <person name="Lian M.M."/>
            <person name="Swann J.B."/>
            <person name="Ohta Y."/>
            <person name="Flajnik M.F."/>
            <person name="Sutoh Y."/>
            <person name="Kasahara M."/>
            <person name="Hoon S."/>
            <person name="Gangu V."/>
            <person name="Roy S.W."/>
            <person name="Irimia M."/>
            <person name="Korzh V."/>
            <person name="Kondrychyn I."/>
            <person name="Lim Z.W."/>
            <person name="Tay B.H."/>
            <person name="Tohari S."/>
            <person name="Kong K.W."/>
            <person name="Ho S."/>
            <person name="Lorente-Galdos B."/>
            <person name="Quilez J."/>
            <person name="Marques-Bonet T."/>
            <person name="Raney B.J."/>
            <person name="Ingham P.W."/>
            <person name="Tay A."/>
            <person name="Hillier L.W."/>
            <person name="Minx P."/>
            <person name="Boehm T."/>
            <person name="Wilson R.K."/>
            <person name="Brenner S."/>
            <person name="Warren W.C."/>
        </authorList>
    </citation>
    <scope>NUCLEOTIDE SEQUENCE [LARGE SCALE GENOMIC DNA]</scope>
</reference>
<comment type="pathway">
    <text evidence="1 12">Purine metabolism; guanine degradation; xanthine from guanine: step 1/1.</text>
</comment>
<dbReference type="RefSeq" id="XP_042188611.1">
    <property type="nucleotide sequence ID" value="XM_042332677.1"/>
</dbReference>
<reference evidence="14" key="5">
    <citation type="submission" date="2025-09" db="UniProtKB">
        <authorList>
            <consortium name="Ensembl"/>
        </authorList>
    </citation>
    <scope>IDENTIFICATION</scope>
</reference>
<evidence type="ECO:0000256" key="12">
    <source>
        <dbReference type="RuleBase" id="RU366009"/>
    </source>
</evidence>
<dbReference type="SUPFAM" id="SSF51338">
    <property type="entry name" value="Composite domain of metallo-dependent hydrolases"/>
    <property type="match status" value="1"/>
</dbReference>
<dbReference type="Pfam" id="PF01979">
    <property type="entry name" value="Amidohydro_1"/>
    <property type="match status" value="1"/>
</dbReference>
<accession>A0A4W3I956</accession>
<dbReference type="InterPro" id="IPR006680">
    <property type="entry name" value="Amidohydro-rel"/>
</dbReference>
<dbReference type="SUPFAM" id="SSF51556">
    <property type="entry name" value="Metallo-dependent hydrolases"/>
    <property type="match status" value="1"/>
</dbReference>
<evidence type="ECO:0000256" key="9">
    <source>
        <dbReference type="ARBA" id="ARBA00022833"/>
    </source>
</evidence>
<dbReference type="Ensembl" id="ENSCMIT00000025713.1">
    <property type="protein sequence ID" value="ENSCMIP00000025297.1"/>
    <property type="gene ID" value="ENSCMIG00000011133.1"/>
</dbReference>
<evidence type="ECO:0000256" key="1">
    <source>
        <dbReference type="ARBA" id="ARBA00004984"/>
    </source>
</evidence>
<dbReference type="Gene3D" id="2.30.40.10">
    <property type="entry name" value="Urease, subunit C, domain 1"/>
    <property type="match status" value="1"/>
</dbReference>
<evidence type="ECO:0000256" key="4">
    <source>
        <dbReference type="ARBA" id="ARBA00012781"/>
    </source>
</evidence>
<reference evidence="15" key="2">
    <citation type="journal article" date="2007" name="PLoS Biol.">
        <title>Survey sequencing and comparative analysis of the elephant shark (Callorhinchus milii) genome.</title>
        <authorList>
            <person name="Venkatesh B."/>
            <person name="Kirkness E.F."/>
            <person name="Loh Y.H."/>
            <person name="Halpern A.L."/>
            <person name="Lee A.P."/>
            <person name="Johnson J."/>
            <person name="Dandona N."/>
            <person name="Viswanathan L.D."/>
            <person name="Tay A."/>
            <person name="Venter J.C."/>
            <person name="Strausberg R.L."/>
            <person name="Brenner S."/>
        </authorList>
    </citation>
    <scope>NUCLEOTIDE SEQUENCE [LARGE SCALE GENOMIC DNA]</scope>
</reference>
<evidence type="ECO:0000259" key="13">
    <source>
        <dbReference type="Pfam" id="PF01979"/>
    </source>
</evidence>
<dbReference type="InterPro" id="IPR014311">
    <property type="entry name" value="Guanine_deaminase"/>
</dbReference>
<comment type="similarity">
    <text evidence="2 12">Belongs to the metallo-dependent hydrolases superfamily. ATZ/TRZ family.</text>
</comment>
<name>A0A4W3I956_CALMI</name>
<comment type="subunit">
    <text evidence="3">Homodimer.</text>
</comment>
<dbReference type="FunFam" id="3.20.20.140:FF:000021">
    <property type="entry name" value="Guanine deaminase"/>
    <property type="match status" value="1"/>
</dbReference>
<evidence type="ECO:0000256" key="2">
    <source>
        <dbReference type="ARBA" id="ARBA00006745"/>
    </source>
</evidence>
<dbReference type="KEGG" id="cmk:103187202"/>
<proteinExistence type="inferred from homology"/>
<dbReference type="PANTHER" id="PTHR11271">
    <property type="entry name" value="GUANINE DEAMINASE"/>
    <property type="match status" value="1"/>
</dbReference>
<dbReference type="GO" id="GO:0005829">
    <property type="term" value="C:cytosol"/>
    <property type="evidence" value="ECO:0007669"/>
    <property type="project" value="TreeGrafter"/>
</dbReference>
<keyword evidence="8 12" id="KW-0378">Hydrolase</keyword>
<evidence type="ECO:0000256" key="7">
    <source>
        <dbReference type="ARBA" id="ARBA00022723"/>
    </source>
</evidence>
<protein>
    <recommendedName>
        <fullName evidence="5 12">Guanine deaminase</fullName>
        <shortName evidence="12">Guanase</shortName>
        <ecNumber evidence="4 12">3.5.4.3</ecNumber>
    </recommendedName>
    <alternativeName>
        <fullName evidence="11 12">Guanine aminohydrolase</fullName>
    </alternativeName>
</protein>
<evidence type="ECO:0000256" key="6">
    <source>
        <dbReference type="ARBA" id="ARBA00022553"/>
    </source>
</evidence>
<reference evidence="14" key="4">
    <citation type="submission" date="2025-08" db="UniProtKB">
        <authorList>
            <consortium name="Ensembl"/>
        </authorList>
    </citation>
    <scope>IDENTIFICATION</scope>
</reference>
<dbReference type="GO" id="GO:0008270">
    <property type="term" value="F:zinc ion binding"/>
    <property type="evidence" value="ECO:0007669"/>
    <property type="project" value="UniProtKB-UniRule"/>
</dbReference>
<evidence type="ECO:0000256" key="5">
    <source>
        <dbReference type="ARBA" id="ARBA00014514"/>
    </source>
</evidence>
<comment type="cofactor">
    <cofactor evidence="12">
        <name>Zn(2+)</name>
        <dbReference type="ChEBI" id="CHEBI:29105"/>
    </cofactor>
    <text evidence="12">Binds 1 zinc ion per subunit.</text>
</comment>
<dbReference type="Proteomes" id="UP000314986">
    <property type="component" value="Unassembled WGS sequence"/>
</dbReference>
<dbReference type="OMA" id="CVHMNDS"/>
<dbReference type="STRING" id="7868.ENSCMIP00000025297"/>
<keyword evidence="9 12" id="KW-0862">Zinc</keyword>
<evidence type="ECO:0000256" key="10">
    <source>
        <dbReference type="ARBA" id="ARBA00056079"/>
    </source>
</evidence>
<dbReference type="InterPro" id="IPR011059">
    <property type="entry name" value="Metal-dep_hydrolase_composite"/>
</dbReference>
<dbReference type="GeneID" id="103187202"/>
<sequence length="452" mass="51167">MASKQGSQERSLQVFRGTFVHSTQVSPVQILNDHILGVDKNGKIVFFEASDKEEKLSETWHFNKKDIRVLQPMKEFFIPGLVDTHIHASQYSNIGTGLDLTLLPWLTKYTFPVEAKYKDLKFAEDIYTKVVERTLKNGTTTACYFATIHTDASLKLCDIVDNYGQRALVGKVCMDINDTFHKYKEETSHSLEETQRFVTELAKRKYPRVKPIVTPRFAASCSSELLKQLGLFAKHNNLHIQSHISETRPELEITKRLFEKYENYTDVYYQHNLLTDKTVMAHGVYLSDEELKVFHREGAAISHCPNSNISLCSGLLDMRNVLKHQVKVGLGTDVSGGYSASMLDAIRRAIDTTKILSVQSPGYEKLSYKEIFRIATLGGSQALGLDKLIGNFEVGKEFDALLINVDVPNSAFEMFPGETNEDIFQKFLLLGDDRNIEEVYVAGKQVVPFLES</sequence>